<evidence type="ECO:0000256" key="1">
    <source>
        <dbReference type="SAM" id="MobiDB-lite"/>
    </source>
</evidence>
<accession>A0A1C7NJQ7</accession>
<gene>
    <name evidence="2" type="ORF">A0J61_04431</name>
</gene>
<sequence>MTFVGKTELEKFISQSEDFTLGSFLNKHEAIVVSTNNYKSHLHLRAVWIKRYRAVFKANKANHVRKVKSYTIVPEAKWRELHHKNKKEAITSHATDDVRSVLMEWCFNEMEGVDGLETKRRQYIAKASALIDERTCLLDRLSYELLKIFNDLRKTEVEVLKLSLSGVINISSLEYKEVMKKHLQQDFYEEIAALKHTCCLETDKQQAIEGEARKDDPNFGVEVGKNATTMENQIRLVFQYLFLHLESYKKRKAEYNFVSLIDNVFLNILNDTEIEMHPGETECFATKETMLNNETSFSSSSSSKKVNGRKIDILVKTGSCKELCAIEFKRNTEKKQKTSKKRSRRPESKSIRINKCILNQLQKEGSPCKFILGLDFTGMSGYLYALLPYKQLYVTVLVREVEIPSNRSELQKDKLLNVLLAFYELKEFWLSVEEEEAPEEDEEDEEDEKDKDEEDKEDEDKEDKEDKEDEDKEDEDGDDDESRKLIVDNTVFFTPRLASKKLQ</sequence>
<keyword evidence="3" id="KW-1185">Reference proteome</keyword>
<organism evidence="2 3">
    <name type="scientific">Choanephora cucurbitarum</name>
    <dbReference type="NCBI Taxonomy" id="101091"/>
    <lineage>
        <taxon>Eukaryota</taxon>
        <taxon>Fungi</taxon>
        <taxon>Fungi incertae sedis</taxon>
        <taxon>Mucoromycota</taxon>
        <taxon>Mucoromycotina</taxon>
        <taxon>Mucoromycetes</taxon>
        <taxon>Mucorales</taxon>
        <taxon>Mucorineae</taxon>
        <taxon>Choanephoraceae</taxon>
        <taxon>Choanephoroideae</taxon>
        <taxon>Choanephora</taxon>
    </lineage>
</organism>
<dbReference type="OrthoDB" id="2246723at2759"/>
<dbReference type="InParanoid" id="A0A1C7NJQ7"/>
<evidence type="ECO:0000313" key="2">
    <source>
        <dbReference type="EMBL" id="OBZ87514.1"/>
    </source>
</evidence>
<dbReference type="Proteomes" id="UP000093000">
    <property type="component" value="Unassembled WGS sequence"/>
</dbReference>
<evidence type="ECO:0000313" key="3">
    <source>
        <dbReference type="Proteomes" id="UP000093000"/>
    </source>
</evidence>
<reference evidence="2 3" key="1">
    <citation type="submission" date="2016-03" db="EMBL/GenBank/DDBJ databases">
        <title>Choanephora cucurbitarum.</title>
        <authorList>
            <person name="Min B."/>
            <person name="Park H."/>
            <person name="Park J.-H."/>
            <person name="Shin H.-D."/>
            <person name="Choi I.-G."/>
        </authorList>
    </citation>
    <scope>NUCLEOTIDE SEQUENCE [LARGE SCALE GENOMIC DNA]</scope>
    <source>
        <strain evidence="2 3">KUS-F28377</strain>
    </source>
</reference>
<name>A0A1C7NJQ7_9FUNG</name>
<dbReference type="AlphaFoldDB" id="A0A1C7NJQ7"/>
<protein>
    <submittedName>
        <fullName evidence="2">Uncharacterized protein</fullName>
    </submittedName>
</protein>
<feature type="compositionally biased region" description="Acidic residues" evidence="1">
    <location>
        <begin position="433"/>
        <end position="480"/>
    </location>
</feature>
<feature type="region of interest" description="Disordered" evidence="1">
    <location>
        <begin position="433"/>
        <end position="486"/>
    </location>
</feature>
<comment type="caution">
    <text evidence="2">The sequence shown here is derived from an EMBL/GenBank/DDBJ whole genome shotgun (WGS) entry which is preliminary data.</text>
</comment>
<dbReference type="EMBL" id="LUGH01000217">
    <property type="protein sequence ID" value="OBZ87514.1"/>
    <property type="molecule type" value="Genomic_DNA"/>
</dbReference>
<proteinExistence type="predicted"/>